<feature type="transmembrane region" description="Helical" evidence="10">
    <location>
        <begin position="417"/>
        <end position="438"/>
    </location>
</feature>
<dbReference type="SMART" id="SM01381">
    <property type="entry name" value="7TM_GPCR_Srsx"/>
    <property type="match status" value="1"/>
</dbReference>
<feature type="transmembrane region" description="Helical" evidence="10">
    <location>
        <begin position="131"/>
        <end position="155"/>
    </location>
</feature>
<dbReference type="SUPFAM" id="SSF81321">
    <property type="entry name" value="Family A G protein-coupled receptor-like"/>
    <property type="match status" value="1"/>
</dbReference>
<keyword evidence="2 8" id="KW-0812">Transmembrane</keyword>
<dbReference type="Pfam" id="PF00001">
    <property type="entry name" value="7tm_1"/>
    <property type="match status" value="1"/>
</dbReference>
<evidence type="ECO:0000313" key="12">
    <source>
        <dbReference type="EMBL" id="GFO18479.1"/>
    </source>
</evidence>
<evidence type="ECO:0000256" key="7">
    <source>
        <dbReference type="ARBA" id="ARBA00023224"/>
    </source>
</evidence>
<dbReference type="PANTHER" id="PTHR24240">
    <property type="entry name" value="OPSIN"/>
    <property type="match status" value="1"/>
</dbReference>
<feature type="compositionally biased region" description="Acidic residues" evidence="9">
    <location>
        <begin position="387"/>
        <end position="400"/>
    </location>
</feature>
<feature type="transmembrane region" description="Helical" evidence="10">
    <location>
        <begin position="94"/>
        <end position="119"/>
    </location>
</feature>
<dbReference type="PRINTS" id="PR00237">
    <property type="entry name" value="GPCRRHODOPSN"/>
</dbReference>
<comment type="subcellular location">
    <subcellularLocation>
        <location evidence="1">Membrane</location>
        <topology evidence="1">Multi-pass membrane protein</topology>
    </subcellularLocation>
</comment>
<proteinExistence type="inferred from homology"/>
<keyword evidence="7 8" id="KW-0807">Transducer</keyword>
<dbReference type="AlphaFoldDB" id="A0AAV4BJI3"/>
<dbReference type="InterPro" id="IPR050125">
    <property type="entry name" value="GPCR_opsins"/>
</dbReference>
<dbReference type="InterPro" id="IPR017452">
    <property type="entry name" value="GPCR_Rhodpsn_7TM"/>
</dbReference>
<keyword evidence="4 8" id="KW-0297">G-protein coupled receptor</keyword>
<organism evidence="12 13">
    <name type="scientific">Plakobranchus ocellatus</name>
    <dbReference type="NCBI Taxonomy" id="259542"/>
    <lineage>
        <taxon>Eukaryota</taxon>
        <taxon>Metazoa</taxon>
        <taxon>Spiralia</taxon>
        <taxon>Lophotrochozoa</taxon>
        <taxon>Mollusca</taxon>
        <taxon>Gastropoda</taxon>
        <taxon>Heterobranchia</taxon>
        <taxon>Euthyneura</taxon>
        <taxon>Panpulmonata</taxon>
        <taxon>Sacoglossa</taxon>
        <taxon>Placobranchoidea</taxon>
        <taxon>Plakobranchidae</taxon>
        <taxon>Plakobranchus</taxon>
    </lineage>
</organism>
<evidence type="ECO:0000259" key="11">
    <source>
        <dbReference type="PROSITE" id="PS50262"/>
    </source>
</evidence>
<keyword evidence="5 10" id="KW-0472">Membrane</keyword>
<evidence type="ECO:0000256" key="9">
    <source>
        <dbReference type="SAM" id="MobiDB-lite"/>
    </source>
</evidence>
<comment type="similarity">
    <text evidence="8">Belongs to the G-protein coupled receptor 1 family.</text>
</comment>
<dbReference type="GO" id="GO:0016020">
    <property type="term" value="C:membrane"/>
    <property type="evidence" value="ECO:0007669"/>
    <property type="project" value="UniProtKB-SubCell"/>
</dbReference>
<evidence type="ECO:0000256" key="10">
    <source>
        <dbReference type="SAM" id="Phobius"/>
    </source>
</evidence>
<dbReference type="EMBL" id="BLXT01004960">
    <property type="protein sequence ID" value="GFO18479.1"/>
    <property type="molecule type" value="Genomic_DNA"/>
</dbReference>
<dbReference type="GO" id="GO:0004930">
    <property type="term" value="F:G protein-coupled receptor activity"/>
    <property type="evidence" value="ECO:0007669"/>
    <property type="project" value="UniProtKB-KW"/>
</dbReference>
<dbReference type="Gene3D" id="1.20.1070.10">
    <property type="entry name" value="Rhodopsin 7-helix transmembrane proteins"/>
    <property type="match status" value="1"/>
</dbReference>
<evidence type="ECO:0000256" key="4">
    <source>
        <dbReference type="ARBA" id="ARBA00023040"/>
    </source>
</evidence>
<evidence type="ECO:0000256" key="2">
    <source>
        <dbReference type="ARBA" id="ARBA00022692"/>
    </source>
</evidence>
<feature type="domain" description="G-protein coupled receptors family 1 profile" evidence="11">
    <location>
        <begin position="110"/>
        <end position="435"/>
    </location>
</feature>
<dbReference type="Proteomes" id="UP000735302">
    <property type="component" value="Unassembled WGS sequence"/>
</dbReference>
<reference evidence="12 13" key="1">
    <citation type="journal article" date="2021" name="Elife">
        <title>Chloroplast acquisition without the gene transfer in kleptoplastic sea slugs, Plakobranchus ocellatus.</title>
        <authorList>
            <person name="Maeda T."/>
            <person name="Takahashi S."/>
            <person name="Yoshida T."/>
            <person name="Shimamura S."/>
            <person name="Takaki Y."/>
            <person name="Nagai Y."/>
            <person name="Toyoda A."/>
            <person name="Suzuki Y."/>
            <person name="Arimoto A."/>
            <person name="Ishii H."/>
            <person name="Satoh N."/>
            <person name="Nishiyama T."/>
            <person name="Hasebe M."/>
            <person name="Maruyama T."/>
            <person name="Minagawa J."/>
            <person name="Obokata J."/>
            <person name="Shigenobu S."/>
        </authorList>
    </citation>
    <scope>NUCLEOTIDE SEQUENCE [LARGE SCALE GENOMIC DNA]</scope>
</reference>
<evidence type="ECO:0000256" key="8">
    <source>
        <dbReference type="RuleBase" id="RU000688"/>
    </source>
</evidence>
<sequence>MPASNSKHLRLQQQQHSQQQNHQLVVVLTSTTIMSHVTTATQTATDTFTHDNYLSDATKGDFSSISTASSLLNNSRLTTAVITIPPPLPEAVRIFLCLTAVCISVSAVICNTLLVLAIVKSRALQTPTNLFLSSLSAGETIFAVFAVPLAAASVLAGKWPFSQSACHVSGALQSIGRSSSTFSLMAVCLDRCLAVSRPLKYSHLLTLRTGSLFLTVLWILAIIMAVLPINRTWGRYAYDNAHFMCILTSDPDDARQNLVQETVCSFIPAVVIVISLLQIVREVRSHHRIFSVVPLPVAATTSSAVGDTGGVARELGDTGGGIPGLVVPLGLRSFNRNTLKAMRCLFFVTLGYALFCLPADFVNALYNPSRDNTSNGLSGKVWDQEEDDMEGGYEDGEGLEADAGPSSPQVETMKHHITAIVWLSFVCCVLNPVIIIVFNRKFRTELMAIFSCYKLVRKLRPNKEVFTISTGLHSILEATLVLNMVKKEQASTTTSTRRQILGPAQAQ</sequence>
<dbReference type="PROSITE" id="PS00237">
    <property type="entry name" value="G_PROTEIN_RECEP_F1_1"/>
    <property type="match status" value="1"/>
</dbReference>
<accession>A0AAV4BJI3</accession>
<dbReference type="PROSITE" id="PS50262">
    <property type="entry name" value="G_PROTEIN_RECEP_F1_2"/>
    <property type="match status" value="1"/>
</dbReference>
<evidence type="ECO:0000256" key="3">
    <source>
        <dbReference type="ARBA" id="ARBA00022989"/>
    </source>
</evidence>
<feature type="region of interest" description="Disordered" evidence="9">
    <location>
        <begin position="387"/>
        <end position="407"/>
    </location>
</feature>
<feature type="transmembrane region" description="Helical" evidence="10">
    <location>
        <begin position="344"/>
        <end position="366"/>
    </location>
</feature>
<evidence type="ECO:0000256" key="1">
    <source>
        <dbReference type="ARBA" id="ARBA00004141"/>
    </source>
</evidence>
<evidence type="ECO:0000256" key="6">
    <source>
        <dbReference type="ARBA" id="ARBA00023170"/>
    </source>
</evidence>
<keyword evidence="6 8" id="KW-0675">Receptor</keyword>
<feature type="transmembrane region" description="Helical" evidence="10">
    <location>
        <begin position="205"/>
        <end position="229"/>
    </location>
</feature>
<dbReference type="InterPro" id="IPR000276">
    <property type="entry name" value="GPCR_Rhodpsn"/>
</dbReference>
<gene>
    <name evidence="12" type="ORF">PoB_004498400</name>
</gene>
<name>A0AAV4BJI3_9GAST</name>
<evidence type="ECO:0000256" key="5">
    <source>
        <dbReference type="ARBA" id="ARBA00023136"/>
    </source>
</evidence>
<evidence type="ECO:0000313" key="13">
    <source>
        <dbReference type="Proteomes" id="UP000735302"/>
    </source>
</evidence>
<keyword evidence="13" id="KW-1185">Reference proteome</keyword>
<protein>
    <submittedName>
        <fullName evidence="12">Beta-1 adrenergic receptor</fullName>
    </submittedName>
</protein>
<comment type="caution">
    <text evidence="12">The sequence shown here is derived from an EMBL/GenBank/DDBJ whole genome shotgun (WGS) entry which is preliminary data.</text>
</comment>
<keyword evidence="3 10" id="KW-1133">Transmembrane helix</keyword>